<dbReference type="Proteomes" id="UP001153365">
    <property type="component" value="Unassembled WGS sequence"/>
</dbReference>
<keyword evidence="3" id="KW-1185">Reference proteome</keyword>
<evidence type="ECO:0000313" key="3">
    <source>
        <dbReference type="Proteomes" id="UP001153365"/>
    </source>
</evidence>
<proteinExistence type="predicted"/>
<sequence length="104" mass="11441">MVKLLDPSSDRAEKASRAKDWLKKFQANKRAKESVNPSISSPDPISNHTPIHPSPRTERSDLTDDRFSVGSDPTDGGPIVDGNNDKINHTPPNQTRLAQPSQTQ</sequence>
<feature type="compositionally biased region" description="Basic and acidic residues" evidence="1">
    <location>
        <begin position="55"/>
        <end position="67"/>
    </location>
</feature>
<feature type="compositionally biased region" description="Low complexity" evidence="1">
    <location>
        <begin position="34"/>
        <end position="47"/>
    </location>
</feature>
<evidence type="ECO:0000256" key="1">
    <source>
        <dbReference type="SAM" id="MobiDB-lite"/>
    </source>
</evidence>
<gene>
    <name evidence="2" type="ORF">PPACK8108_LOCUS3042</name>
</gene>
<accession>A0AAV0ALP6</accession>
<name>A0AAV0ALP6_PHAPC</name>
<dbReference type="EMBL" id="CALTRL010000539">
    <property type="protein sequence ID" value="CAH7668525.1"/>
    <property type="molecule type" value="Genomic_DNA"/>
</dbReference>
<organism evidence="2 3">
    <name type="scientific">Phakopsora pachyrhizi</name>
    <name type="common">Asian soybean rust disease fungus</name>
    <dbReference type="NCBI Taxonomy" id="170000"/>
    <lineage>
        <taxon>Eukaryota</taxon>
        <taxon>Fungi</taxon>
        <taxon>Dikarya</taxon>
        <taxon>Basidiomycota</taxon>
        <taxon>Pucciniomycotina</taxon>
        <taxon>Pucciniomycetes</taxon>
        <taxon>Pucciniales</taxon>
        <taxon>Phakopsoraceae</taxon>
        <taxon>Phakopsora</taxon>
    </lineage>
</organism>
<feature type="region of interest" description="Disordered" evidence="1">
    <location>
        <begin position="25"/>
        <end position="104"/>
    </location>
</feature>
<dbReference type="AlphaFoldDB" id="A0AAV0ALP6"/>
<feature type="compositionally biased region" description="Polar residues" evidence="1">
    <location>
        <begin position="90"/>
        <end position="104"/>
    </location>
</feature>
<protein>
    <submittedName>
        <fullName evidence="2">Uncharacterized protein</fullName>
    </submittedName>
</protein>
<comment type="caution">
    <text evidence="2">The sequence shown here is derived from an EMBL/GenBank/DDBJ whole genome shotgun (WGS) entry which is preliminary data.</text>
</comment>
<reference evidence="2" key="1">
    <citation type="submission" date="2022-06" db="EMBL/GenBank/DDBJ databases">
        <authorList>
            <consortium name="SYNGENTA / RWTH Aachen University"/>
        </authorList>
    </citation>
    <scope>NUCLEOTIDE SEQUENCE</scope>
</reference>
<evidence type="ECO:0000313" key="2">
    <source>
        <dbReference type="EMBL" id="CAH7668525.1"/>
    </source>
</evidence>